<evidence type="ECO:0000313" key="5">
    <source>
        <dbReference type="Proteomes" id="UP001203761"/>
    </source>
</evidence>
<evidence type="ECO:0000313" key="4">
    <source>
        <dbReference type="EMBL" id="MCL6422579.1"/>
    </source>
</evidence>
<protein>
    <submittedName>
        <fullName evidence="4">Alpha/beta hydrolase</fullName>
    </submittedName>
</protein>
<dbReference type="PANTHER" id="PTHR48081:SF30">
    <property type="entry name" value="ACETYL-HYDROLASE LIPR-RELATED"/>
    <property type="match status" value="1"/>
</dbReference>
<organism evidence="4 5">
    <name type="scientific">Brachybacterium equifaecis</name>
    <dbReference type="NCBI Taxonomy" id="2910770"/>
    <lineage>
        <taxon>Bacteria</taxon>
        <taxon>Bacillati</taxon>
        <taxon>Actinomycetota</taxon>
        <taxon>Actinomycetes</taxon>
        <taxon>Micrococcales</taxon>
        <taxon>Dermabacteraceae</taxon>
        <taxon>Brachybacterium</taxon>
    </lineage>
</organism>
<dbReference type="Proteomes" id="UP001203761">
    <property type="component" value="Unassembled WGS sequence"/>
</dbReference>
<sequence length="302" mass="32613">MGRIQDAVVVGARTVRRMPLPRPLYTHTVREARRPLPPGAVQKRHAIDTEMVGRTRCLWLDRHRADEGVIVHLHSGAYVSGPFSGDWAWLSAQADARGCAGLMIDYRVAPDHQHPVALDDTEAVLAQLAEQGVLAGGWILAGHNAGAGMALAIARRLRDGEGALAGVPAPDLIVAMSPWLDLELGTTGISETGQRDFPHERRLLLHAARAYAGRTPLSDPDLSPVNAPLAGLPPVHLSVGEKDIFLSDARVARLQLEEAGLPITYREIPGRLTMMPGMRRGESMGRLLREQSAAIADALARD</sequence>
<dbReference type="InterPro" id="IPR013094">
    <property type="entry name" value="AB_hydrolase_3"/>
</dbReference>
<dbReference type="Gene3D" id="3.40.50.1820">
    <property type="entry name" value="alpha/beta hydrolase"/>
    <property type="match status" value="1"/>
</dbReference>
<reference evidence="4" key="1">
    <citation type="submission" date="2022-02" db="EMBL/GenBank/DDBJ databases">
        <authorList>
            <person name="Lee M."/>
            <person name="Kim S.-J."/>
            <person name="Jung M.-Y."/>
        </authorList>
    </citation>
    <scope>NUCLEOTIDE SEQUENCE</scope>
    <source>
        <strain evidence="4">JHP9</strain>
    </source>
</reference>
<dbReference type="Pfam" id="PF07859">
    <property type="entry name" value="Abhydrolase_3"/>
    <property type="match status" value="1"/>
</dbReference>
<comment type="similarity">
    <text evidence="1">Belongs to the 'GDXG' lipolytic enzyme family.</text>
</comment>
<keyword evidence="5" id="KW-1185">Reference proteome</keyword>
<evidence type="ECO:0000256" key="2">
    <source>
        <dbReference type="ARBA" id="ARBA00022801"/>
    </source>
</evidence>
<dbReference type="GO" id="GO:0016787">
    <property type="term" value="F:hydrolase activity"/>
    <property type="evidence" value="ECO:0007669"/>
    <property type="project" value="UniProtKB-KW"/>
</dbReference>
<name>A0ABT0QY50_9MICO</name>
<evidence type="ECO:0000256" key="1">
    <source>
        <dbReference type="ARBA" id="ARBA00010515"/>
    </source>
</evidence>
<accession>A0ABT0QY50</accession>
<dbReference type="RefSeq" id="WP_249736674.1">
    <property type="nucleotide sequence ID" value="NZ_JAKNCJ010000001.1"/>
</dbReference>
<dbReference type="EMBL" id="JAKNCJ010000001">
    <property type="protein sequence ID" value="MCL6422579.1"/>
    <property type="molecule type" value="Genomic_DNA"/>
</dbReference>
<comment type="caution">
    <text evidence="4">The sequence shown here is derived from an EMBL/GenBank/DDBJ whole genome shotgun (WGS) entry which is preliminary data.</text>
</comment>
<dbReference type="InterPro" id="IPR050300">
    <property type="entry name" value="GDXG_lipolytic_enzyme"/>
</dbReference>
<evidence type="ECO:0000259" key="3">
    <source>
        <dbReference type="Pfam" id="PF07859"/>
    </source>
</evidence>
<dbReference type="InterPro" id="IPR029058">
    <property type="entry name" value="AB_hydrolase_fold"/>
</dbReference>
<keyword evidence="2 4" id="KW-0378">Hydrolase</keyword>
<proteinExistence type="inferred from homology"/>
<feature type="domain" description="Alpha/beta hydrolase fold-3" evidence="3">
    <location>
        <begin position="70"/>
        <end position="270"/>
    </location>
</feature>
<dbReference type="SUPFAM" id="SSF53474">
    <property type="entry name" value="alpha/beta-Hydrolases"/>
    <property type="match status" value="1"/>
</dbReference>
<gene>
    <name evidence="4" type="ORF">Bequi_04125</name>
</gene>
<dbReference type="PANTHER" id="PTHR48081">
    <property type="entry name" value="AB HYDROLASE SUPERFAMILY PROTEIN C4A8.06C"/>
    <property type="match status" value="1"/>
</dbReference>